<dbReference type="STRING" id="33097.A0A150H4S1"/>
<dbReference type="GO" id="GO:0005737">
    <property type="term" value="C:cytoplasm"/>
    <property type="evidence" value="ECO:0007669"/>
    <property type="project" value="UniProtKB-ARBA"/>
</dbReference>
<evidence type="ECO:0000259" key="1">
    <source>
        <dbReference type="PROSITE" id="PS50848"/>
    </source>
</evidence>
<evidence type="ECO:0000313" key="2">
    <source>
        <dbReference type="EMBL" id="KXZ57015.1"/>
    </source>
</evidence>
<dbReference type="EMBL" id="LSYV01000002">
    <property type="protein sequence ID" value="KXZ57015.1"/>
    <property type="molecule type" value="Genomic_DNA"/>
</dbReference>
<dbReference type="Gene3D" id="3.30.530.20">
    <property type="match status" value="1"/>
</dbReference>
<sequence length="410" mass="43945">MAPSVSSLSSATGGKRLEILSYNGFQAVDCISHELTDPAFEDVRQIVTDTHLLQFGTLIGEASAQLALSQAGSGSAVGPEASSLFGLYDRKDLYARGWELIVEEHKPGLHYWNWRRPLRKGLFMYKSKTVYETATTAQIVGFTYDIEFRKTWDDSVACQLPIPPPYRGGGSGGMSMSEADAKAAGGKSAYMYAKTKFPPPMASREYVYVRRCWAKPDDGGCYCISRAATHPSPPAAGGRTVRVDDFVSGFVIRSGKGVFDAVSPAVEVVNVYFEDPCVPSGITNMSVRRALWPMVQKAEAAFRDYLLTRVHGGLEQPPPECAVALDSLGAAMGGAQAARVAAAAAADADAASCLGSLPYSWGVRLRVGGPYLLYRGYMAVYRSGRAALLAALSCCMSLWCNTTGVCVGAE</sequence>
<dbReference type="Pfam" id="PF01852">
    <property type="entry name" value="START"/>
    <property type="match status" value="1"/>
</dbReference>
<protein>
    <recommendedName>
        <fullName evidence="1">START domain-containing protein</fullName>
    </recommendedName>
</protein>
<keyword evidence="3" id="KW-1185">Reference proteome</keyword>
<organism evidence="2 3">
    <name type="scientific">Gonium pectorale</name>
    <name type="common">Green alga</name>
    <dbReference type="NCBI Taxonomy" id="33097"/>
    <lineage>
        <taxon>Eukaryota</taxon>
        <taxon>Viridiplantae</taxon>
        <taxon>Chlorophyta</taxon>
        <taxon>core chlorophytes</taxon>
        <taxon>Chlorophyceae</taxon>
        <taxon>CS clade</taxon>
        <taxon>Chlamydomonadales</taxon>
        <taxon>Volvocaceae</taxon>
        <taxon>Gonium</taxon>
    </lineage>
</organism>
<dbReference type="GO" id="GO:0008289">
    <property type="term" value="F:lipid binding"/>
    <property type="evidence" value="ECO:0007669"/>
    <property type="project" value="InterPro"/>
</dbReference>
<name>A0A150H4S1_GONPE</name>
<dbReference type="InterPro" id="IPR051213">
    <property type="entry name" value="START_lipid_transfer"/>
</dbReference>
<dbReference type="OrthoDB" id="1295045at2759"/>
<dbReference type="SUPFAM" id="SSF55961">
    <property type="entry name" value="Bet v1-like"/>
    <property type="match status" value="1"/>
</dbReference>
<dbReference type="PANTHER" id="PTHR19308">
    <property type="entry name" value="PHOSPHATIDYLCHOLINE TRANSFER PROTEIN"/>
    <property type="match status" value="1"/>
</dbReference>
<proteinExistence type="predicted"/>
<dbReference type="PROSITE" id="PS50848">
    <property type="entry name" value="START"/>
    <property type="match status" value="1"/>
</dbReference>
<gene>
    <name evidence="2" type="ORF">GPECTOR_1g917</name>
</gene>
<accession>A0A150H4S1</accession>
<feature type="domain" description="START" evidence="1">
    <location>
        <begin position="97"/>
        <end position="307"/>
    </location>
</feature>
<dbReference type="InterPro" id="IPR023393">
    <property type="entry name" value="START-like_dom_sf"/>
</dbReference>
<evidence type="ECO:0000313" key="3">
    <source>
        <dbReference type="Proteomes" id="UP000075714"/>
    </source>
</evidence>
<reference evidence="3" key="1">
    <citation type="journal article" date="2016" name="Nat. Commun.">
        <title>The Gonium pectorale genome demonstrates co-option of cell cycle regulation during the evolution of multicellularity.</title>
        <authorList>
            <person name="Hanschen E.R."/>
            <person name="Marriage T.N."/>
            <person name="Ferris P.J."/>
            <person name="Hamaji T."/>
            <person name="Toyoda A."/>
            <person name="Fujiyama A."/>
            <person name="Neme R."/>
            <person name="Noguchi H."/>
            <person name="Minakuchi Y."/>
            <person name="Suzuki M."/>
            <person name="Kawai-Toyooka H."/>
            <person name="Smith D.R."/>
            <person name="Sparks H."/>
            <person name="Anderson J."/>
            <person name="Bakaric R."/>
            <person name="Luria V."/>
            <person name="Karger A."/>
            <person name="Kirschner M.W."/>
            <person name="Durand P.M."/>
            <person name="Michod R.E."/>
            <person name="Nozaki H."/>
            <person name="Olson B.J."/>
        </authorList>
    </citation>
    <scope>NUCLEOTIDE SEQUENCE [LARGE SCALE GENOMIC DNA]</scope>
    <source>
        <strain evidence="3">NIES-2863</strain>
    </source>
</reference>
<comment type="caution">
    <text evidence="2">The sequence shown here is derived from an EMBL/GenBank/DDBJ whole genome shotgun (WGS) entry which is preliminary data.</text>
</comment>
<dbReference type="InterPro" id="IPR002913">
    <property type="entry name" value="START_lipid-bd_dom"/>
</dbReference>
<dbReference type="AlphaFoldDB" id="A0A150H4S1"/>
<dbReference type="PANTHER" id="PTHR19308:SF39">
    <property type="entry name" value="PHOSPHATIDYLCHOLINE TRANSFER PROTEIN"/>
    <property type="match status" value="1"/>
</dbReference>
<dbReference type="Proteomes" id="UP000075714">
    <property type="component" value="Unassembled WGS sequence"/>
</dbReference>